<gene>
    <name evidence="2" type="ORF">CIPAW_09G081400</name>
</gene>
<dbReference type="PANTHER" id="PTHR33116">
    <property type="entry name" value="REVERSE TRANSCRIPTASE ZINC-BINDING DOMAIN-CONTAINING PROTEIN-RELATED-RELATED"/>
    <property type="match status" value="1"/>
</dbReference>
<comment type="caution">
    <text evidence="2">The sequence shown here is derived from an EMBL/GenBank/DDBJ whole genome shotgun (WGS) entry which is preliminary data.</text>
</comment>
<dbReference type="PANTHER" id="PTHR33116:SF86">
    <property type="entry name" value="REVERSE TRANSCRIPTASE DOMAIN-CONTAINING PROTEIN"/>
    <property type="match status" value="1"/>
</dbReference>
<evidence type="ECO:0000313" key="3">
    <source>
        <dbReference type="Proteomes" id="UP000811609"/>
    </source>
</evidence>
<protein>
    <recommendedName>
        <fullName evidence="1">Reverse transcriptase zinc-binding domain-containing protein</fullName>
    </recommendedName>
</protein>
<dbReference type="AlphaFoldDB" id="A0A8T1PME3"/>
<evidence type="ECO:0000313" key="2">
    <source>
        <dbReference type="EMBL" id="KAG6641550.1"/>
    </source>
</evidence>
<evidence type="ECO:0000259" key="1">
    <source>
        <dbReference type="Pfam" id="PF13966"/>
    </source>
</evidence>
<dbReference type="Pfam" id="PF13966">
    <property type="entry name" value="zf-RVT"/>
    <property type="match status" value="1"/>
</dbReference>
<reference evidence="2" key="1">
    <citation type="submission" date="2020-12" db="EMBL/GenBank/DDBJ databases">
        <title>WGS assembly of Carya illinoinensis cv. Pawnee.</title>
        <authorList>
            <person name="Platts A."/>
            <person name="Shu S."/>
            <person name="Wright S."/>
            <person name="Barry K."/>
            <person name="Edger P."/>
            <person name="Pires J.C."/>
            <person name="Schmutz J."/>
        </authorList>
    </citation>
    <scope>NUCLEOTIDE SEQUENCE</scope>
    <source>
        <tissue evidence="2">Leaf</tissue>
    </source>
</reference>
<accession>A0A8T1PME3</accession>
<dbReference type="EMBL" id="CM031817">
    <property type="protein sequence ID" value="KAG6641550.1"/>
    <property type="molecule type" value="Genomic_DNA"/>
</dbReference>
<proteinExistence type="predicted"/>
<dbReference type="InterPro" id="IPR026960">
    <property type="entry name" value="RVT-Znf"/>
</dbReference>
<name>A0A8T1PME3_CARIL</name>
<sequence>MTYLGIHTTFNRSKKEDYKEMLEKINKRLEGWKSKLLSQAGRSMLIRTVASTIHTYQMSTHMLPKSIYKSLNIKGGLGLRKMESMNVALLAKTGWEMSQPNVGIWHKLLTKKYLKSTTFTNVASKNTDSSLWKGILKTRPLLEKCMCFNITNGSSVKVWFDLWIPSMKNFKPLPLNPQIDLSQGLKVSDLINQINRLWDLQKLQLFFQPTNRFIWTKTQNGRFSIKSAHHIASNMTSSINTVIPNISWKKIWKFKIHDRHKFLLWKILWNILPTRERLKRFISSIPSTNCHFCDGSEETLLHLFIECPLSRILWSQSNWPLNLAP</sequence>
<keyword evidence="3" id="KW-1185">Reference proteome</keyword>
<organism evidence="2 3">
    <name type="scientific">Carya illinoinensis</name>
    <name type="common">Pecan</name>
    <dbReference type="NCBI Taxonomy" id="32201"/>
    <lineage>
        <taxon>Eukaryota</taxon>
        <taxon>Viridiplantae</taxon>
        <taxon>Streptophyta</taxon>
        <taxon>Embryophyta</taxon>
        <taxon>Tracheophyta</taxon>
        <taxon>Spermatophyta</taxon>
        <taxon>Magnoliopsida</taxon>
        <taxon>eudicotyledons</taxon>
        <taxon>Gunneridae</taxon>
        <taxon>Pentapetalae</taxon>
        <taxon>rosids</taxon>
        <taxon>fabids</taxon>
        <taxon>Fagales</taxon>
        <taxon>Juglandaceae</taxon>
        <taxon>Carya</taxon>
    </lineage>
</organism>
<feature type="domain" description="Reverse transcriptase zinc-binding" evidence="1">
    <location>
        <begin position="223"/>
        <end position="314"/>
    </location>
</feature>
<dbReference type="Proteomes" id="UP000811609">
    <property type="component" value="Chromosome 9"/>
</dbReference>